<accession>A0A932GM40</accession>
<reference evidence="6" key="1">
    <citation type="submission" date="2020-07" db="EMBL/GenBank/DDBJ databases">
        <title>Huge and variable diversity of episymbiotic CPR bacteria and DPANN archaea in groundwater ecosystems.</title>
        <authorList>
            <person name="He C.Y."/>
            <person name="Keren R."/>
            <person name="Whittaker M."/>
            <person name="Farag I.F."/>
            <person name="Doudna J."/>
            <person name="Cate J.H.D."/>
            <person name="Banfield J.F."/>
        </authorList>
    </citation>
    <scope>NUCLEOTIDE SEQUENCE</scope>
    <source>
        <strain evidence="6">NC_groundwater_717_Ag_S-0.2um_59_8</strain>
    </source>
</reference>
<dbReference type="AlphaFoldDB" id="A0A932GM40"/>
<dbReference type="PRINTS" id="PR00034">
    <property type="entry name" value="HTHCRP"/>
</dbReference>
<dbReference type="Gene3D" id="2.60.120.10">
    <property type="entry name" value="Jelly Rolls"/>
    <property type="match status" value="1"/>
</dbReference>
<evidence type="ECO:0000256" key="3">
    <source>
        <dbReference type="ARBA" id="ARBA00023163"/>
    </source>
</evidence>
<dbReference type="GO" id="GO:0003700">
    <property type="term" value="F:DNA-binding transcription factor activity"/>
    <property type="evidence" value="ECO:0007669"/>
    <property type="project" value="TreeGrafter"/>
</dbReference>
<dbReference type="InterPro" id="IPR036390">
    <property type="entry name" value="WH_DNA-bd_sf"/>
</dbReference>
<organism evidence="6 7">
    <name type="scientific">Tectimicrobiota bacterium</name>
    <dbReference type="NCBI Taxonomy" id="2528274"/>
    <lineage>
        <taxon>Bacteria</taxon>
        <taxon>Pseudomonadati</taxon>
        <taxon>Nitrospinota/Tectimicrobiota group</taxon>
        <taxon>Candidatus Tectimicrobiota</taxon>
    </lineage>
</organism>
<dbReference type="Pfam" id="PF13545">
    <property type="entry name" value="HTH_Crp_2"/>
    <property type="match status" value="1"/>
</dbReference>
<dbReference type="Proteomes" id="UP000741360">
    <property type="component" value="Unassembled WGS sequence"/>
</dbReference>
<dbReference type="SMART" id="SM00419">
    <property type="entry name" value="HTH_CRP"/>
    <property type="match status" value="1"/>
</dbReference>
<sequence>MTMLKCRWELCPLRRNGILAEENAQQLDDYRRQIYPSFYAKRQVIFHEGNPCLGIHVLCSGTVKLTQTDRFGRIHLLKIVKPGDIIGDMAAYEYPVYAVTAETVENCTICFLPKAALLEFLNRHSDVALRLISLLSQELRNSQEKMRDFALKDAEARLATFLTKLGADYGERSKEGVRFRLPLSRGELAEAIGVAPETVIRLLGKLSEKRILKVRGRHCVISDPSRLQKIAD</sequence>
<proteinExistence type="predicted"/>
<evidence type="ECO:0000313" key="6">
    <source>
        <dbReference type="EMBL" id="MBI3013656.1"/>
    </source>
</evidence>
<keyword evidence="3" id="KW-0804">Transcription</keyword>
<dbReference type="GO" id="GO:0005829">
    <property type="term" value="C:cytosol"/>
    <property type="evidence" value="ECO:0007669"/>
    <property type="project" value="TreeGrafter"/>
</dbReference>
<dbReference type="GO" id="GO:0003677">
    <property type="term" value="F:DNA binding"/>
    <property type="evidence" value="ECO:0007669"/>
    <property type="project" value="UniProtKB-KW"/>
</dbReference>
<protein>
    <submittedName>
        <fullName evidence="6">Crp/Fnr family transcriptional regulator</fullName>
    </submittedName>
</protein>
<dbReference type="SUPFAM" id="SSF46785">
    <property type="entry name" value="Winged helix' DNA-binding domain"/>
    <property type="match status" value="1"/>
</dbReference>
<dbReference type="PANTHER" id="PTHR24567:SF74">
    <property type="entry name" value="HTH-TYPE TRANSCRIPTIONAL REGULATOR ARCR"/>
    <property type="match status" value="1"/>
</dbReference>
<evidence type="ECO:0000313" key="7">
    <source>
        <dbReference type="Proteomes" id="UP000741360"/>
    </source>
</evidence>
<dbReference type="PROSITE" id="PS51063">
    <property type="entry name" value="HTH_CRP_2"/>
    <property type="match status" value="1"/>
</dbReference>
<evidence type="ECO:0000256" key="1">
    <source>
        <dbReference type="ARBA" id="ARBA00023015"/>
    </source>
</evidence>
<dbReference type="SUPFAM" id="SSF51206">
    <property type="entry name" value="cAMP-binding domain-like"/>
    <property type="match status" value="1"/>
</dbReference>
<name>A0A932GM40_UNCTE</name>
<dbReference type="SMART" id="SM00100">
    <property type="entry name" value="cNMP"/>
    <property type="match status" value="1"/>
</dbReference>
<dbReference type="CDD" id="cd00038">
    <property type="entry name" value="CAP_ED"/>
    <property type="match status" value="1"/>
</dbReference>
<gene>
    <name evidence="6" type="ORF">HYY65_01020</name>
</gene>
<keyword evidence="1" id="KW-0805">Transcription regulation</keyword>
<dbReference type="EMBL" id="JACPSX010000017">
    <property type="protein sequence ID" value="MBI3013656.1"/>
    <property type="molecule type" value="Genomic_DNA"/>
</dbReference>
<dbReference type="PROSITE" id="PS50042">
    <property type="entry name" value="CNMP_BINDING_3"/>
    <property type="match status" value="1"/>
</dbReference>
<feature type="domain" description="Cyclic nucleotide-binding" evidence="4">
    <location>
        <begin position="18"/>
        <end position="138"/>
    </location>
</feature>
<dbReference type="InterPro" id="IPR050397">
    <property type="entry name" value="Env_Response_Regulators"/>
</dbReference>
<dbReference type="PANTHER" id="PTHR24567">
    <property type="entry name" value="CRP FAMILY TRANSCRIPTIONAL REGULATORY PROTEIN"/>
    <property type="match status" value="1"/>
</dbReference>
<comment type="caution">
    <text evidence="6">The sequence shown here is derived from an EMBL/GenBank/DDBJ whole genome shotgun (WGS) entry which is preliminary data.</text>
</comment>
<dbReference type="InterPro" id="IPR014710">
    <property type="entry name" value="RmlC-like_jellyroll"/>
</dbReference>
<evidence type="ECO:0000259" key="5">
    <source>
        <dbReference type="PROSITE" id="PS51063"/>
    </source>
</evidence>
<dbReference type="InterPro" id="IPR000595">
    <property type="entry name" value="cNMP-bd_dom"/>
</dbReference>
<dbReference type="Pfam" id="PF00027">
    <property type="entry name" value="cNMP_binding"/>
    <property type="match status" value="1"/>
</dbReference>
<dbReference type="InterPro" id="IPR018490">
    <property type="entry name" value="cNMP-bd_dom_sf"/>
</dbReference>
<dbReference type="InterPro" id="IPR012318">
    <property type="entry name" value="HTH_CRP"/>
</dbReference>
<feature type="domain" description="HTH crp-type" evidence="5">
    <location>
        <begin position="152"/>
        <end position="225"/>
    </location>
</feature>
<evidence type="ECO:0000259" key="4">
    <source>
        <dbReference type="PROSITE" id="PS50042"/>
    </source>
</evidence>
<dbReference type="CDD" id="cd00092">
    <property type="entry name" value="HTH_CRP"/>
    <property type="match status" value="1"/>
</dbReference>
<keyword evidence="2" id="KW-0238">DNA-binding</keyword>
<evidence type="ECO:0000256" key="2">
    <source>
        <dbReference type="ARBA" id="ARBA00023125"/>
    </source>
</evidence>